<dbReference type="Pfam" id="PF00412">
    <property type="entry name" value="LIM"/>
    <property type="match status" value="2"/>
</dbReference>
<dbReference type="AlphaFoldDB" id="A0A085NNH4"/>
<dbReference type="CDD" id="cd08368">
    <property type="entry name" value="LIM"/>
    <property type="match status" value="1"/>
</dbReference>
<keyword evidence="3 5" id="KW-0862">Zinc</keyword>
<dbReference type="EMBL" id="KL367484">
    <property type="protein sequence ID" value="KFD71020.1"/>
    <property type="molecule type" value="Genomic_DNA"/>
</dbReference>
<keyword evidence="4 5" id="KW-0440">LIM domain</keyword>
<dbReference type="GO" id="GO:0031005">
    <property type="term" value="F:filamin binding"/>
    <property type="evidence" value="ECO:0007669"/>
    <property type="project" value="TreeGrafter"/>
</dbReference>
<keyword evidence="1 5" id="KW-0479">Metal-binding</keyword>
<gene>
    <name evidence="7" type="ORF">M513_02595</name>
    <name evidence="8" type="ORF">M514_02595</name>
</gene>
<accession>A0A085NNH4</accession>
<feature type="domain" description="LIM zinc-binding" evidence="6">
    <location>
        <begin position="105"/>
        <end position="163"/>
    </location>
</feature>
<keyword evidence="9" id="KW-1185">Reference proteome</keyword>
<evidence type="ECO:0000256" key="3">
    <source>
        <dbReference type="ARBA" id="ARBA00022833"/>
    </source>
</evidence>
<dbReference type="Proteomes" id="UP000030764">
    <property type="component" value="Unassembled WGS sequence"/>
</dbReference>
<evidence type="ECO:0000256" key="2">
    <source>
        <dbReference type="ARBA" id="ARBA00022737"/>
    </source>
</evidence>
<dbReference type="GO" id="GO:0046872">
    <property type="term" value="F:metal ion binding"/>
    <property type="evidence" value="ECO:0007669"/>
    <property type="project" value="UniProtKB-KW"/>
</dbReference>
<dbReference type="PROSITE" id="PS50023">
    <property type="entry name" value="LIM_DOMAIN_2"/>
    <property type="match status" value="1"/>
</dbReference>
<evidence type="ECO:0000313" key="7">
    <source>
        <dbReference type="EMBL" id="KFD56491.1"/>
    </source>
</evidence>
<dbReference type="GO" id="GO:0005925">
    <property type="term" value="C:focal adhesion"/>
    <property type="evidence" value="ECO:0007669"/>
    <property type="project" value="TreeGrafter"/>
</dbReference>
<reference evidence="8 9" key="1">
    <citation type="journal article" date="2014" name="Nat. Genet.">
        <title>Genome and transcriptome of the porcine whipworm Trichuris suis.</title>
        <authorList>
            <person name="Jex A.R."/>
            <person name="Nejsum P."/>
            <person name="Schwarz E.M."/>
            <person name="Hu L."/>
            <person name="Young N.D."/>
            <person name="Hall R.S."/>
            <person name="Korhonen P.K."/>
            <person name="Liao S."/>
            <person name="Thamsborg S."/>
            <person name="Xia J."/>
            <person name="Xu P."/>
            <person name="Wang S."/>
            <person name="Scheerlinck J.P."/>
            <person name="Hofmann A."/>
            <person name="Sternberg P.W."/>
            <person name="Wang J."/>
            <person name="Gasser R.B."/>
        </authorList>
    </citation>
    <scope>NUCLEOTIDE SEQUENCE [LARGE SCALE GENOMIC DNA]</scope>
    <source>
        <strain evidence="8">DCEP-RM93F</strain>
        <strain evidence="7">DCEP-RM93M</strain>
    </source>
</reference>
<dbReference type="InterPro" id="IPR001781">
    <property type="entry name" value="Znf_LIM"/>
</dbReference>
<protein>
    <recommendedName>
        <fullName evidence="6">LIM zinc-binding domain-containing protein</fullName>
    </recommendedName>
</protein>
<organism evidence="8">
    <name type="scientific">Trichuris suis</name>
    <name type="common">pig whipworm</name>
    <dbReference type="NCBI Taxonomy" id="68888"/>
    <lineage>
        <taxon>Eukaryota</taxon>
        <taxon>Metazoa</taxon>
        <taxon>Ecdysozoa</taxon>
        <taxon>Nematoda</taxon>
        <taxon>Enoplea</taxon>
        <taxon>Dorylaimia</taxon>
        <taxon>Trichinellida</taxon>
        <taxon>Trichuridae</taxon>
        <taxon>Trichuris</taxon>
    </lineage>
</organism>
<dbReference type="GO" id="GO:0001725">
    <property type="term" value="C:stress fiber"/>
    <property type="evidence" value="ECO:0007669"/>
    <property type="project" value="TreeGrafter"/>
</dbReference>
<dbReference type="PANTHER" id="PTHR24207">
    <property type="entry name" value="ZYX102 PROTEIN"/>
    <property type="match status" value="1"/>
</dbReference>
<feature type="non-terminal residue" evidence="8">
    <location>
        <position position="175"/>
    </location>
</feature>
<dbReference type="GO" id="GO:0098609">
    <property type="term" value="P:cell-cell adhesion"/>
    <property type="evidence" value="ECO:0007669"/>
    <property type="project" value="TreeGrafter"/>
</dbReference>
<dbReference type="PANTHER" id="PTHR24207:SF1">
    <property type="entry name" value="FILAMIN-BINDING LIM PROTEIN 1"/>
    <property type="match status" value="1"/>
</dbReference>
<evidence type="ECO:0000256" key="1">
    <source>
        <dbReference type="ARBA" id="ARBA00022723"/>
    </source>
</evidence>
<evidence type="ECO:0000313" key="9">
    <source>
        <dbReference type="Proteomes" id="UP000030764"/>
    </source>
</evidence>
<dbReference type="OrthoDB" id="1112565at2759"/>
<dbReference type="SMART" id="SM00132">
    <property type="entry name" value="LIM"/>
    <property type="match status" value="2"/>
</dbReference>
<dbReference type="SUPFAM" id="SSF57716">
    <property type="entry name" value="Glucocorticoid receptor-like (DNA-binding domain)"/>
    <property type="match status" value="1"/>
</dbReference>
<evidence type="ECO:0000313" key="8">
    <source>
        <dbReference type="EMBL" id="KFD71020.1"/>
    </source>
</evidence>
<keyword evidence="2" id="KW-0677">Repeat</keyword>
<evidence type="ECO:0000256" key="5">
    <source>
        <dbReference type="PROSITE-ProRule" id="PRU00125"/>
    </source>
</evidence>
<dbReference type="EMBL" id="KL363193">
    <property type="protein sequence ID" value="KFD56491.1"/>
    <property type="molecule type" value="Genomic_DNA"/>
</dbReference>
<evidence type="ECO:0000259" key="6">
    <source>
        <dbReference type="PROSITE" id="PS50023"/>
    </source>
</evidence>
<dbReference type="Proteomes" id="UP000030758">
    <property type="component" value="Unassembled WGS sequence"/>
</dbReference>
<evidence type="ECO:0000256" key="4">
    <source>
        <dbReference type="ARBA" id="ARBA00023038"/>
    </source>
</evidence>
<sequence length="175" mass="20376">MSSRKFSASESYLKRSSSDYSPPRSDLSERVIYEAVSGLKRGCLRCPYCNEGVEGRLTAFVCWKFYHLDHIFCCMCNGQLYEGDDCYNRQGMPACSSCFIGNFDVTCAVCEDPLGDWLVHALGSRYHPSCIRCCVCSKPLPKVYFAWKGRIYCHDHIIIRRIAVKLWWHWLRQRW</sequence>
<dbReference type="Gene3D" id="2.10.110.10">
    <property type="entry name" value="Cysteine Rich Protein"/>
    <property type="match status" value="2"/>
</dbReference>
<dbReference type="PROSITE" id="PS00478">
    <property type="entry name" value="LIM_DOMAIN_1"/>
    <property type="match status" value="2"/>
</dbReference>
<proteinExistence type="predicted"/>
<name>A0A085NNH4_9BILA</name>